<comment type="caution">
    <text evidence="1">The sequence shown here is derived from an EMBL/GenBank/DDBJ whole genome shotgun (WGS) entry which is preliminary data.</text>
</comment>
<dbReference type="Proteomes" id="UP000646365">
    <property type="component" value="Unassembled WGS sequence"/>
</dbReference>
<reference evidence="1" key="2">
    <citation type="submission" date="2020-09" db="EMBL/GenBank/DDBJ databases">
        <authorList>
            <person name="Sun Q."/>
            <person name="Zhou Y."/>
        </authorList>
    </citation>
    <scope>NUCLEOTIDE SEQUENCE</scope>
    <source>
        <strain evidence="1">CGMCC 1.15725</strain>
    </source>
</reference>
<keyword evidence="2" id="KW-1185">Reference proteome</keyword>
<name>A0A8J2YY49_9PROT</name>
<gene>
    <name evidence="1" type="ORF">GCM10011611_46690</name>
</gene>
<evidence type="ECO:0000313" key="2">
    <source>
        <dbReference type="Proteomes" id="UP000646365"/>
    </source>
</evidence>
<reference evidence="1" key="1">
    <citation type="journal article" date="2014" name="Int. J. Syst. Evol. Microbiol.">
        <title>Complete genome sequence of Corynebacterium casei LMG S-19264T (=DSM 44701T), isolated from a smear-ripened cheese.</title>
        <authorList>
            <consortium name="US DOE Joint Genome Institute (JGI-PGF)"/>
            <person name="Walter F."/>
            <person name="Albersmeier A."/>
            <person name="Kalinowski J."/>
            <person name="Ruckert C."/>
        </authorList>
    </citation>
    <scope>NUCLEOTIDE SEQUENCE</scope>
    <source>
        <strain evidence="1">CGMCC 1.15725</strain>
    </source>
</reference>
<sequence length="114" mass="11676">MDTNDKLIDDVKAALRAAGYGNIIARTSDPGVVISAEKGTAGAVFYLTSQIAGKATASSTATGGRTADADKVKAMVAPTVAGVEELMRAEPARAAELLGMSTSQIHAVLDRISR</sequence>
<organism evidence="1 2">
    <name type="scientific">Aliidongia dinghuensis</name>
    <dbReference type="NCBI Taxonomy" id="1867774"/>
    <lineage>
        <taxon>Bacteria</taxon>
        <taxon>Pseudomonadati</taxon>
        <taxon>Pseudomonadota</taxon>
        <taxon>Alphaproteobacteria</taxon>
        <taxon>Rhodospirillales</taxon>
        <taxon>Dongiaceae</taxon>
        <taxon>Aliidongia</taxon>
    </lineage>
</organism>
<dbReference type="AlphaFoldDB" id="A0A8J2YY49"/>
<accession>A0A8J2YY49</accession>
<dbReference type="EMBL" id="BMJQ01000013">
    <property type="protein sequence ID" value="GGF35099.1"/>
    <property type="molecule type" value="Genomic_DNA"/>
</dbReference>
<protein>
    <submittedName>
        <fullName evidence="1">Uncharacterized protein</fullName>
    </submittedName>
</protein>
<proteinExistence type="predicted"/>
<dbReference type="RefSeq" id="WP_189050302.1">
    <property type="nucleotide sequence ID" value="NZ_BMJQ01000013.1"/>
</dbReference>
<evidence type="ECO:0000313" key="1">
    <source>
        <dbReference type="EMBL" id="GGF35099.1"/>
    </source>
</evidence>